<organism evidence="3 4">
    <name type="scientific">Phialemonium atrogriseum</name>
    <dbReference type="NCBI Taxonomy" id="1093897"/>
    <lineage>
        <taxon>Eukaryota</taxon>
        <taxon>Fungi</taxon>
        <taxon>Dikarya</taxon>
        <taxon>Ascomycota</taxon>
        <taxon>Pezizomycotina</taxon>
        <taxon>Sordariomycetes</taxon>
        <taxon>Sordariomycetidae</taxon>
        <taxon>Cephalothecales</taxon>
        <taxon>Cephalothecaceae</taxon>
        <taxon>Phialemonium</taxon>
    </lineage>
</organism>
<evidence type="ECO:0000256" key="1">
    <source>
        <dbReference type="SAM" id="MobiDB-lite"/>
    </source>
</evidence>
<dbReference type="SUPFAM" id="SSF75005">
    <property type="entry name" value="Arabinanase/levansucrase/invertase"/>
    <property type="match status" value="1"/>
</dbReference>
<sequence length="367" mass="40120">MRSSVLSRSRLLALTVTLSSISCLAAVLNKPGARGMALGLEDYSSQLAERADPSLVGYLGAFFLGADPYVYFYLSNRNNPVSFRALNKGSPVMKPTKGTGGVRDPAIVQGGGEEAGKKWYIVGTDLNIGKTTWDAAQRTGSRGIFVWESTDLVNWVDERLVTVEDATAGMVWAPEAIWDPEKGQYMVYWASKFYSASDSRHTGSPSNTRIRYAHTSDFKAFTSPQTYIDYSPTDIIDLTILPLASNNTATNQTFIRFMKDETRKTVFAESSTTGLRGPWTRPGGPSASIQSGVEGPAAYLDNEVEGRVHLLLDFYGGDGYAPYESDDPASNAAWKASDRTAFPRDLRHGSVLPVNQTLYDALDARWG</sequence>
<evidence type="ECO:0000313" key="3">
    <source>
        <dbReference type="EMBL" id="KAK1771723.1"/>
    </source>
</evidence>
<dbReference type="PANTHER" id="PTHR43301">
    <property type="entry name" value="ARABINAN ENDO-1,5-ALPHA-L-ARABINOSIDASE"/>
    <property type="match status" value="1"/>
</dbReference>
<dbReference type="Gene3D" id="2.115.10.20">
    <property type="entry name" value="Glycosyl hydrolase domain, family 43"/>
    <property type="match status" value="1"/>
</dbReference>
<dbReference type="InterPro" id="IPR023296">
    <property type="entry name" value="Glyco_hydro_beta-prop_sf"/>
</dbReference>
<feature type="signal peptide" evidence="2">
    <location>
        <begin position="1"/>
        <end position="25"/>
    </location>
</feature>
<dbReference type="PANTHER" id="PTHR43301:SF8">
    <property type="entry name" value="ARABINOSIDASE-RELATED"/>
    <property type="match status" value="1"/>
</dbReference>
<proteinExistence type="predicted"/>
<evidence type="ECO:0000313" key="4">
    <source>
        <dbReference type="Proteomes" id="UP001244011"/>
    </source>
</evidence>
<keyword evidence="2" id="KW-0732">Signal</keyword>
<dbReference type="Proteomes" id="UP001244011">
    <property type="component" value="Unassembled WGS sequence"/>
</dbReference>
<dbReference type="EMBL" id="MU838998">
    <property type="protein sequence ID" value="KAK1771723.1"/>
    <property type="molecule type" value="Genomic_DNA"/>
</dbReference>
<dbReference type="AlphaFoldDB" id="A0AAJ0CA35"/>
<dbReference type="RefSeq" id="XP_060287936.1">
    <property type="nucleotide sequence ID" value="XM_060422262.1"/>
</dbReference>
<feature type="region of interest" description="Disordered" evidence="1">
    <location>
        <begin position="269"/>
        <end position="288"/>
    </location>
</feature>
<evidence type="ECO:0000256" key="2">
    <source>
        <dbReference type="SAM" id="SignalP"/>
    </source>
</evidence>
<accession>A0AAJ0CA35</accession>
<feature type="chain" id="PRO_5042493386" evidence="2">
    <location>
        <begin position="26"/>
        <end position="367"/>
    </location>
</feature>
<dbReference type="CDD" id="cd08983">
    <property type="entry name" value="GH43_Bt3655-like"/>
    <property type="match status" value="1"/>
</dbReference>
<dbReference type="GO" id="GO:0016787">
    <property type="term" value="F:hydrolase activity"/>
    <property type="evidence" value="ECO:0007669"/>
    <property type="project" value="UniProtKB-KW"/>
</dbReference>
<comment type="caution">
    <text evidence="3">The sequence shown here is derived from an EMBL/GenBank/DDBJ whole genome shotgun (WGS) entry which is preliminary data.</text>
</comment>
<gene>
    <name evidence="3" type="ORF">QBC33DRAFT_164400</name>
</gene>
<reference evidence="3" key="1">
    <citation type="submission" date="2023-06" db="EMBL/GenBank/DDBJ databases">
        <title>Genome-scale phylogeny and comparative genomics of the fungal order Sordariales.</title>
        <authorList>
            <consortium name="Lawrence Berkeley National Laboratory"/>
            <person name="Hensen N."/>
            <person name="Bonometti L."/>
            <person name="Westerberg I."/>
            <person name="Brannstrom I.O."/>
            <person name="Guillou S."/>
            <person name="Cros-Aarteil S."/>
            <person name="Calhoun S."/>
            <person name="Haridas S."/>
            <person name="Kuo A."/>
            <person name="Mondo S."/>
            <person name="Pangilinan J."/>
            <person name="Riley R."/>
            <person name="Labutti K."/>
            <person name="Andreopoulos B."/>
            <person name="Lipzen A."/>
            <person name="Chen C."/>
            <person name="Yanf M."/>
            <person name="Daum C."/>
            <person name="Ng V."/>
            <person name="Clum A."/>
            <person name="Steindorff A."/>
            <person name="Ohm R."/>
            <person name="Martin F."/>
            <person name="Silar P."/>
            <person name="Natvig D."/>
            <person name="Lalanne C."/>
            <person name="Gautier V."/>
            <person name="Ament-Velasquez S.L."/>
            <person name="Kruys A."/>
            <person name="Hutchinson M.I."/>
            <person name="Powell A.J."/>
            <person name="Barry K."/>
            <person name="Miller A.N."/>
            <person name="Grigoriev I.V."/>
            <person name="Debuchy R."/>
            <person name="Gladieux P."/>
            <person name="Thoren M.H."/>
            <person name="Johannesson H."/>
        </authorList>
    </citation>
    <scope>NUCLEOTIDE SEQUENCE</scope>
    <source>
        <strain evidence="3">8032-3</strain>
    </source>
</reference>
<protein>
    <submittedName>
        <fullName evidence="3">Glycoside hydrolase</fullName>
    </submittedName>
</protein>
<dbReference type="PROSITE" id="PS51257">
    <property type="entry name" value="PROKAR_LIPOPROTEIN"/>
    <property type="match status" value="1"/>
</dbReference>
<name>A0AAJ0CA35_9PEZI</name>
<keyword evidence="3" id="KW-0378">Hydrolase</keyword>
<keyword evidence="4" id="KW-1185">Reference proteome</keyword>
<dbReference type="InterPro" id="IPR050727">
    <property type="entry name" value="GH43_arabinanases"/>
</dbReference>
<dbReference type="GeneID" id="85305449"/>